<evidence type="ECO:0000256" key="3">
    <source>
        <dbReference type="ARBA" id="ARBA00023125"/>
    </source>
</evidence>
<keyword evidence="2" id="KW-0805">Transcription regulation</keyword>
<dbReference type="EMBL" id="CP020717">
    <property type="protein sequence ID" value="ARJ07737.1"/>
    <property type="molecule type" value="Genomic_DNA"/>
</dbReference>
<proteinExistence type="predicted"/>
<dbReference type="SUPFAM" id="SSF53822">
    <property type="entry name" value="Periplasmic binding protein-like I"/>
    <property type="match status" value="1"/>
</dbReference>
<dbReference type="SMART" id="SM00354">
    <property type="entry name" value="HTH_LACI"/>
    <property type="match status" value="1"/>
</dbReference>
<geneLocation type="plasmid" evidence="5">
    <name>unnamed2</name>
</geneLocation>
<keyword evidence="1" id="KW-0678">Repressor</keyword>
<evidence type="ECO:0000256" key="4">
    <source>
        <dbReference type="ARBA" id="ARBA00023163"/>
    </source>
</evidence>
<dbReference type="PANTHER" id="PTHR30146">
    <property type="entry name" value="LACI-RELATED TRANSCRIPTIONAL REPRESSOR"/>
    <property type="match status" value="1"/>
</dbReference>
<name>A0A1X9LRJ3_9MICO</name>
<dbReference type="InterPro" id="IPR028082">
    <property type="entry name" value="Peripla_BP_I"/>
</dbReference>
<dbReference type="InterPro" id="IPR046335">
    <property type="entry name" value="LacI/GalR-like_sensor"/>
</dbReference>
<keyword evidence="4" id="KW-0804">Transcription</keyword>
<keyword evidence="6" id="KW-1185">Reference proteome</keyword>
<sequence>MTDTSEAPRRRTTLKDVAIRSGVTVSTVSKVVNNRPDVGAEVRRRVLETIDLMEFRPNPVARGLRTQRSDTIAIVTDDLEGIFTTAMMRGVEDAASIAGMGVLLCNSYGEPEREAQQLRRLLDRQIDALIFMSGNRVGPRPDPALPIPGDVPVAYLYEYGSPDIPAILPDDEGGARLAVEHLAACGASSIAFLNGPREWEATGDRLRGYEVGLTHLGRSLDPGLIATSPSWTPEDGYHAMSQLLEQRPNLDAVFCGSDDLAVGALALLRDRGIDVPTEVQVVGFDDRSLAVHQRPPLTTVALPLHEMGVRAGELVLNPRHAVTEAPALDRVPCTLIERQSTRNQTS</sequence>
<dbReference type="Proteomes" id="UP000192775">
    <property type="component" value="Plasmid unnamed2"/>
</dbReference>
<dbReference type="KEGG" id="cphy:B5808_20275"/>
<keyword evidence="3" id="KW-0238">DNA-binding</keyword>
<dbReference type="InterPro" id="IPR010982">
    <property type="entry name" value="Lambda_DNA-bd_dom_sf"/>
</dbReference>
<dbReference type="CDD" id="cd01392">
    <property type="entry name" value="HTH_LacI"/>
    <property type="match status" value="1"/>
</dbReference>
<evidence type="ECO:0000256" key="2">
    <source>
        <dbReference type="ARBA" id="ARBA00023015"/>
    </source>
</evidence>
<dbReference type="Gene3D" id="3.40.50.2300">
    <property type="match status" value="2"/>
</dbReference>
<dbReference type="RefSeq" id="WP_085021872.1">
    <property type="nucleotide sequence ID" value="NZ_BMHD01000004.1"/>
</dbReference>
<dbReference type="PROSITE" id="PS50932">
    <property type="entry name" value="HTH_LACI_2"/>
    <property type="match status" value="1"/>
</dbReference>
<dbReference type="Pfam" id="PF00356">
    <property type="entry name" value="LacI"/>
    <property type="match status" value="1"/>
</dbReference>
<accession>A0A1X9LRJ3</accession>
<dbReference type="Pfam" id="PF13377">
    <property type="entry name" value="Peripla_BP_3"/>
    <property type="match status" value="1"/>
</dbReference>
<dbReference type="Gene3D" id="1.10.260.40">
    <property type="entry name" value="lambda repressor-like DNA-binding domains"/>
    <property type="match status" value="1"/>
</dbReference>
<dbReference type="GO" id="GO:0000976">
    <property type="term" value="F:transcription cis-regulatory region binding"/>
    <property type="evidence" value="ECO:0007669"/>
    <property type="project" value="TreeGrafter"/>
</dbReference>
<dbReference type="PANTHER" id="PTHR30146:SF148">
    <property type="entry name" value="HTH-TYPE TRANSCRIPTIONAL REPRESSOR PURR-RELATED"/>
    <property type="match status" value="1"/>
</dbReference>
<protein>
    <submittedName>
        <fullName evidence="5">Uncharacterized protein</fullName>
    </submittedName>
</protein>
<dbReference type="PROSITE" id="PS00356">
    <property type="entry name" value="HTH_LACI_1"/>
    <property type="match status" value="1"/>
</dbReference>
<dbReference type="InterPro" id="IPR000843">
    <property type="entry name" value="HTH_LacI"/>
</dbReference>
<dbReference type="SUPFAM" id="SSF47413">
    <property type="entry name" value="lambda repressor-like DNA-binding domains"/>
    <property type="match status" value="1"/>
</dbReference>
<reference evidence="5 6" key="1">
    <citation type="submission" date="2017-04" db="EMBL/GenBank/DDBJ databases">
        <authorList>
            <person name="Afonso C.L."/>
            <person name="Miller P.J."/>
            <person name="Scott M.A."/>
            <person name="Spackman E."/>
            <person name="Goraichik I."/>
            <person name="Dimitrov K.M."/>
            <person name="Suarez D.L."/>
            <person name="Swayne D.E."/>
        </authorList>
    </citation>
    <scope>NUCLEOTIDE SEQUENCE [LARGE SCALE GENOMIC DNA]</scope>
    <source>
        <strain evidence="6">XA(T)</strain>
        <plasmid evidence="6">Plasmid unnamed2</plasmid>
    </source>
</reference>
<evidence type="ECO:0000313" key="6">
    <source>
        <dbReference type="Proteomes" id="UP000192775"/>
    </source>
</evidence>
<evidence type="ECO:0000313" key="5">
    <source>
        <dbReference type="EMBL" id="ARJ07737.1"/>
    </source>
</evidence>
<dbReference type="AlphaFoldDB" id="A0A1X9LRJ3"/>
<dbReference type="CDD" id="cd06288">
    <property type="entry name" value="PBP1_sucrose_transcription_regulator"/>
    <property type="match status" value="1"/>
</dbReference>
<dbReference type="GO" id="GO:0003700">
    <property type="term" value="F:DNA-binding transcription factor activity"/>
    <property type="evidence" value="ECO:0007669"/>
    <property type="project" value="TreeGrafter"/>
</dbReference>
<organism evidence="5 6">
    <name type="scientific">Cnuibacter physcomitrellae</name>
    <dbReference type="NCBI Taxonomy" id="1619308"/>
    <lineage>
        <taxon>Bacteria</taxon>
        <taxon>Bacillati</taxon>
        <taxon>Actinomycetota</taxon>
        <taxon>Actinomycetes</taxon>
        <taxon>Micrococcales</taxon>
        <taxon>Microbacteriaceae</taxon>
        <taxon>Cnuibacter</taxon>
    </lineage>
</organism>
<evidence type="ECO:0000256" key="1">
    <source>
        <dbReference type="ARBA" id="ARBA00022491"/>
    </source>
</evidence>
<gene>
    <name evidence="5" type="ORF">B5808_20275</name>
</gene>
<keyword evidence="5" id="KW-0614">Plasmid</keyword>